<proteinExistence type="predicted"/>
<dbReference type="AlphaFoldDB" id="A0A4U2XYD0"/>
<dbReference type="RefSeq" id="WP_137033692.1">
    <property type="nucleotide sequence ID" value="NZ_SZNK01000002.1"/>
</dbReference>
<dbReference type="EMBL" id="SZNK01000002">
    <property type="protein sequence ID" value="TKI52920.1"/>
    <property type="molecule type" value="Genomic_DNA"/>
</dbReference>
<evidence type="ECO:0000313" key="1">
    <source>
        <dbReference type="EMBL" id="TKI52920.1"/>
    </source>
</evidence>
<reference evidence="1 2" key="1">
    <citation type="submission" date="2019-04" db="EMBL/GenBank/DDBJ databases">
        <title>Whole genome sequencing of Brevibacillus sp. TGS2-1.</title>
        <authorList>
            <person name="Choi A."/>
        </authorList>
    </citation>
    <scope>NUCLEOTIDE SEQUENCE [LARGE SCALE GENOMIC DNA]</scope>
    <source>
        <strain evidence="1 2">TGS2-1</strain>
    </source>
</reference>
<evidence type="ECO:0000313" key="2">
    <source>
        <dbReference type="Proteomes" id="UP000307841"/>
    </source>
</evidence>
<gene>
    <name evidence="1" type="ORF">E8L90_29640</name>
</gene>
<dbReference type="Proteomes" id="UP000307841">
    <property type="component" value="Unassembled WGS sequence"/>
</dbReference>
<protein>
    <submittedName>
        <fullName evidence="1">Uncharacterized protein</fullName>
    </submittedName>
</protein>
<sequence length="93" mass="10970">MFVDDQGYLVELTHGTTTSGNNYVFEATVATMRMEEETETHHIVKHVEIDPSKETWKWVVDEEIPKLVDDPDTPDVDESKTMWDRLLFWRTKK</sequence>
<accession>A0A4U2XYD0</accession>
<organism evidence="1 2">
    <name type="scientific">Brevibacillus antibioticus</name>
    <dbReference type="NCBI Taxonomy" id="2570228"/>
    <lineage>
        <taxon>Bacteria</taxon>
        <taxon>Bacillati</taxon>
        <taxon>Bacillota</taxon>
        <taxon>Bacilli</taxon>
        <taxon>Bacillales</taxon>
        <taxon>Paenibacillaceae</taxon>
        <taxon>Brevibacillus</taxon>
    </lineage>
</organism>
<comment type="caution">
    <text evidence="1">The sequence shown here is derived from an EMBL/GenBank/DDBJ whole genome shotgun (WGS) entry which is preliminary data.</text>
</comment>
<keyword evidence="2" id="KW-1185">Reference proteome</keyword>
<name>A0A4U2XYD0_9BACL</name>